<evidence type="ECO:0000313" key="3">
    <source>
        <dbReference type="EMBL" id="MDA3616566.1"/>
    </source>
</evidence>
<proteinExistence type="predicted"/>
<dbReference type="InterPro" id="IPR024618">
    <property type="entry name" value="DUF3857"/>
</dbReference>
<feature type="domain" description="DUF3857" evidence="2">
    <location>
        <begin position="71"/>
        <end position="215"/>
    </location>
</feature>
<feature type="signal peptide" evidence="1">
    <location>
        <begin position="1"/>
        <end position="21"/>
    </location>
</feature>
<dbReference type="Proteomes" id="UP001210231">
    <property type="component" value="Unassembled WGS sequence"/>
</dbReference>
<dbReference type="Gene3D" id="2.60.40.3140">
    <property type="match status" value="1"/>
</dbReference>
<evidence type="ECO:0000259" key="2">
    <source>
        <dbReference type="Pfam" id="PF12969"/>
    </source>
</evidence>
<accession>A0ABT4UNZ5</accession>
<dbReference type="Gene3D" id="2.60.120.1130">
    <property type="match status" value="1"/>
</dbReference>
<comment type="caution">
    <text evidence="3">The sequence shown here is derived from an EMBL/GenBank/DDBJ whole genome shotgun (WGS) entry which is preliminary data.</text>
</comment>
<feature type="chain" id="PRO_5045800376" evidence="1">
    <location>
        <begin position="22"/>
        <end position="654"/>
    </location>
</feature>
<dbReference type="RefSeq" id="WP_407032896.1">
    <property type="nucleotide sequence ID" value="NZ_JAQGEF010000034.1"/>
</dbReference>
<evidence type="ECO:0000256" key="1">
    <source>
        <dbReference type="SAM" id="SignalP"/>
    </source>
</evidence>
<dbReference type="Pfam" id="PF12969">
    <property type="entry name" value="DUF3857"/>
    <property type="match status" value="1"/>
</dbReference>
<evidence type="ECO:0000313" key="4">
    <source>
        <dbReference type="Proteomes" id="UP001210231"/>
    </source>
</evidence>
<dbReference type="EMBL" id="JAQGEF010000034">
    <property type="protein sequence ID" value="MDA3616566.1"/>
    <property type="molecule type" value="Genomic_DNA"/>
</dbReference>
<protein>
    <submittedName>
        <fullName evidence="3">DUF3857 domain-containing protein</fullName>
    </submittedName>
</protein>
<gene>
    <name evidence="3" type="ORF">O3P16_17270</name>
</gene>
<keyword evidence="4" id="KW-1185">Reference proteome</keyword>
<name>A0ABT4UNZ5_9BACT</name>
<reference evidence="3 4" key="1">
    <citation type="submission" date="2022-12" db="EMBL/GenBank/DDBJ databases">
        <title>Chitinophagaceae gen. sp. nov., a new member of the family Chitinophagaceae, isolated from soil in a chemical factory.</title>
        <authorList>
            <person name="Ke Z."/>
        </authorList>
    </citation>
    <scope>NUCLEOTIDE SEQUENCE [LARGE SCALE GENOMIC DNA]</scope>
    <source>
        <strain evidence="3 4">LY-5</strain>
    </source>
</reference>
<sequence length="654" mass="74385">MKKIIAIAIALTCVSAGSAQKFNYNDAQRWLEKPVSNTVNPRYDTASAVCLIEDRKIEYKAVGKDIFIFSTNYKLLKLNNDRGIEMYNKIYVPVYAHNEITDIKARTILKSGKVIDVPAGKIKDVQEEGAKYKIFAMEGVEKGAQIEYTYTVKKPVSISGVEMFQNGTVPTQQAFFTLIVPENLRFSAKGHNGFAVSTDSLINDRRVIAGYSENIDAIDEEKYSFRTPMLQRVEYKLSYNLSTNPNLRLYTWKEFAKRAYEVYTTRTSREEKAVDNYLKQLKLDKNADEAKQILQIEDYVKSTVNSDEDIVGEDVENLEKAIKTKNTNRSGIVRLLATIFDKTGINYQLVFPSNRNKIPVDEEVEIWNSVEEVIFYFPNTKKFIAPYAGDFRYPFIPPVLAGTRGLFLKTTTIGTLKAAVGVFGDIEMEPFEKHAHNMQVNIKFNSSLDSLFIDSKQILTGYGATNYRPIYTYLPKEQQETTTKEIIQSIAKSDNITNIKVENKELNDAFDNKPLVISGNIHTAEMIERAGNKILLKIGDAIGRQEEMYQEKPRQLPIELSYPHVLDRELILEIPDGYIVKNPNDANINIVFKDAGKTTMSFISTHKLEGNKLTINISETYDQLKYPLAQFNDFKKIINAAADFNKVVLVLEKK</sequence>
<keyword evidence="1" id="KW-0732">Signal</keyword>
<organism evidence="3 4">
    <name type="scientific">Polluticaenibacter yanchengensis</name>
    <dbReference type="NCBI Taxonomy" id="3014562"/>
    <lineage>
        <taxon>Bacteria</taxon>
        <taxon>Pseudomonadati</taxon>
        <taxon>Bacteroidota</taxon>
        <taxon>Chitinophagia</taxon>
        <taxon>Chitinophagales</taxon>
        <taxon>Chitinophagaceae</taxon>
        <taxon>Polluticaenibacter</taxon>
    </lineage>
</organism>